<comment type="subcellular location">
    <subcellularLocation>
        <location evidence="5">Cell membrane</location>
        <topology evidence="5">Multi-pass membrane protein</topology>
    </subcellularLocation>
    <subcellularLocation>
        <location evidence="1">Membrane</location>
        <topology evidence="1">Multi-pass membrane protein</topology>
    </subcellularLocation>
</comment>
<feature type="transmembrane region" description="Helical" evidence="5">
    <location>
        <begin position="188"/>
        <end position="218"/>
    </location>
</feature>
<feature type="transmembrane region" description="Helical" evidence="5">
    <location>
        <begin position="230"/>
        <end position="251"/>
    </location>
</feature>
<keyword evidence="7" id="KW-1185">Reference proteome</keyword>
<reference evidence="6" key="1">
    <citation type="submission" date="2022-11" db="EMBL/GenBank/DDBJ databases">
        <title>Draft genome sequence of Hoeflea poritis E7-10 and Hoeflea prorocentri PM5-8, separated from scleractinian coral Porites lutea and marine dinoflagellate.</title>
        <authorList>
            <person name="Zhang G."/>
            <person name="Wei Q."/>
            <person name="Cai L."/>
        </authorList>
    </citation>
    <scope>NUCLEOTIDE SEQUENCE</scope>
    <source>
        <strain evidence="6">PM5-8</strain>
    </source>
</reference>
<feature type="transmembrane region" description="Helical" evidence="5">
    <location>
        <begin position="109"/>
        <end position="126"/>
    </location>
</feature>
<evidence type="ECO:0000256" key="3">
    <source>
        <dbReference type="ARBA" id="ARBA00022989"/>
    </source>
</evidence>
<dbReference type="InterPro" id="IPR002781">
    <property type="entry name" value="TM_pro_TauE-like"/>
</dbReference>
<keyword evidence="3 5" id="KW-1133">Transmembrane helix</keyword>
<feature type="transmembrane region" description="Helical" evidence="5">
    <location>
        <begin position="12"/>
        <end position="35"/>
    </location>
</feature>
<comment type="similarity">
    <text evidence="5">Belongs to the 4-toluene sulfonate uptake permease (TSUP) (TC 2.A.102) family.</text>
</comment>
<dbReference type="EMBL" id="JAPJZI010000001">
    <property type="protein sequence ID" value="MDA5400912.1"/>
    <property type="molecule type" value="Genomic_DNA"/>
</dbReference>
<dbReference type="GO" id="GO:0005886">
    <property type="term" value="C:plasma membrane"/>
    <property type="evidence" value="ECO:0007669"/>
    <property type="project" value="UniProtKB-SubCell"/>
</dbReference>
<feature type="transmembrane region" description="Helical" evidence="5">
    <location>
        <begin position="41"/>
        <end position="63"/>
    </location>
</feature>
<feature type="transmembrane region" description="Helical" evidence="5">
    <location>
        <begin position="84"/>
        <end position="103"/>
    </location>
</feature>
<dbReference type="Pfam" id="PF01925">
    <property type="entry name" value="TauE"/>
    <property type="match status" value="1"/>
</dbReference>
<gene>
    <name evidence="6" type="ORF">OQ273_20230</name>
</gene>
<dbReference type="RefSeq" id="WP_267992730.1">
    <property type="nucleotide sequence ID" value="NZ_JAPJZI010000001.1"/>
</dbReference>
<name>A0A9X3ZIN6_9HYPH</name>
<dbReference type="AlphaFoldDB" id="A0A9X3ZIN6"/>
<keyword evidence="2 5" id="KW-0812">Transmembrane</keyword>
<evidence type="ECO:0000313" key="6">
    <source>
        <dbReference type="EMBL" id="MDA5400912.1"/>
    </source>
</evidence>
<evidence type="ECO:0000313" key="7">
    <source>
        <dbReference type="Proteomes" id="UP001151234"/>
    </source>
</evidence>
<dbReference type="Proteomes" id="UP001151234">
    <property type="component" value="Unassembled WGS sequence"/>
</dbReference>
<evidence type="ECO:0000256" key="4">
    <source>
        <dbReference type="ARBA" id="ARBA00023136"/>
    </source>
</evidence>
<accession>A0A9X3ZIN6</accession>
<feature type="transmembrane region" description="Helical" evidence="5">
    <location>
        <begin position="138"/>
        <end position="162"/>
    </location>
</feature>
<keyword evidence="5" id="KW-1003">Cell membrane</keyword>
<organism evidence="6 7">
    <name type="scientific">Hoeflea prorocentri</name>
    <dbReference type="NCBI Taxonomy" id="1922333"/>
    <lineage>
        <taxon>Bacteria</taxon>
        <taxon>Pseudomonadati</taxon>
        <taxon>Pseudomonadota</taxon>
        <taxon>Alphaproteobacteria</taxon>
        <taxon>Hyphomicrobiales</taxon>
        <taxon>Rhizobiaceae</taxon>
        <taxon>Hoeflea</taxon>
    </lineage>
</organism>
<protein>
    <recommendedName>
        <fullName evidence="5">Probable membrane transporter protein</fullName>
    </recommendedName>
</protein>
<comment type="caution">
    <text evidence="6">The sequence shown here is derived from an EMBL/GenBank/DDBJ whole genome shotgun (WGS) entry which is preliminary data.</text>
</comment>
<proteinExistence type="inferred from homology"/>
<evidence type="ECO:0000256" key="2">
    <source>
        <dbReference type="ARBA" id="ARBA00022692"/>
    </source>
</evidence>
<evidence type="ECO:0000256" key="5">
    <source>
        <dbReference type="RuleBase" id="RU363041"/>
    </source>
</evidence>
<evidence type="ECO:0000256" key="1">
    <source>
        <dbReference type="ARBA" id="ARBA00004141"/>
    </source>
</evidence>
<sequence length="255" mass="26299">MEPLLHLLLPESLPVQFAALLIAASLVTSFITASVGIGGGAAMIALMSYLVPAAALIPVHGAVQLGSNAGRTFILRAHVDRVRIAAFAAGAVFGAAVGAVIAVRISSGFILVGLGLFIIASTWIPVRRMAAIKMRGFAAIGALTTFLGMFFGATGPINAALLSSSFADRQTLVGSLAALMSIQHGFKIVGFAAVGFAFAPWLPLIGLMIASGFIGTLAGSRLLHALPEKGFRLAFKIVLTVLSIGMIQRGVNIVY</sequence>
<keyword evidence="4 5" id="KW-0472">Membrane</keyword>